<evidence type="ECO:0000259" key="1">
    <source>
        <dbReference type="SMART" id="SM00471"/>
    </source>
</evidence>
<keyword evidence="3" id="KW-1185">Reference proteome</keyword>
<comment type="caution">
    <text evidence="2">The sequence shown here is derived from an EMBL/GenBank/DDBJ whole genome shotgun (WGS) entry which is preliminary data.</text>
</comment>
<evidence type="ECO:0000313" key="2">
    <source>
        <dbReference type="EMBL" id="MCS7480252.1"/>
    </source>
</evidence>
<dbReference type="Pfam" id="PF01966">
    <property type="entry name" value="HD"/>
    <property type="match status" value="1"/>
</dbReference>
<organism evidence="2 3">
    <name type="scientific">Umezawaea endophytica</name>
    <dbReference type="NCBI Taxonomy" id="1654476"/>
    <lineage>
        <taxon>Bacteria</taxon>
        <taxon>Bacillati</taxon>
        <taxon>Actinomycetota</taxon>
        <taxon>Actinomycetes</taxon>
        <taxon>Pseudonocardiales</taxon>
        <taxon>Pseudonocardiaceae</taxon>
        <taxon>Umezawaea</taxon>
    </lineage>
</organism>
<proteinExistence type="predicted"/>
<dbReference type="AlphaFoldDB" id="A0A9X2VPT1"/>
<protein>
    <submittedName>
        <fullName evidence="2">HD domain-containing protein</fullName>
    </submittedName>
</protein>
<evidence type="ECO:0000313" key="3">
    <source>
        <dbReference type="Proteomes" id="UP001141259"/>
    </source>
</evidence>
<feature type="domain" description="HD/PDEase" evidence="1">
    <location>
        <begin position="21"/>
        <end position="93"/>
    </location>
</feature>
<dbReference type="SUPFAM" id="SSF109604">
    <property type="entry name" value="HD-domain/PDEase-like"/>
    <property type="match status" value="1"/>
</dbReference>
<reference evidence="2" key="1">
    <citation type="submission" date="2022-08" db="EMBL/GenBank/DDBJ databases">
        <authorList>
            <person name="Tistechok S."/>
            <person name="Samborskyy M."/>
            <person name="Roman I."/>
        </authorList>
    </citation>
    <scope>NUCLEOTIDE SEQUENCE</scope>
    <source>
        <strain evidence="2">DSM 103496</strain>
    </source>
</reference>
<dbReference type="Proteomes" id="UP001141259">
    <property type="component" value="Unassembled WGS sequence"/>
</dbReference>
<accession>A0A9X2VPT1</accession>
<dbReference type="CDD" id="cd00077">
    <property type="entry name" value="HDc"/>
    <property type="match status" value="1"/>
</dbReference>
<dbReference type="InterPro" id="IPR006674">
    <property type="entry name" value="HD_domain"/>
</dbReference>
<dbReference type="Gene3D" id="1.10.3210.10">
    <property type="entry name" value="Hypothetical protein af1432"/>
    <property type="match status" value="1"/>
</dbReference>
<dbReference type="PANTHER" id="PTHR35569">
    <property type="entry name" value="CYANAMIDE HYDRATASE DDI2-RELATED"/>
    <property type="match status" value="1"/>
</dbReference>
<sequence>MIFLPNDVLSLRVLDFARLHEAPPVLNHSVRTYLHATAIAERDGVEHDDQTLFQACVLHDIGTADAFDGPVRFEVEGADAAAAFLTAEGVPARAVDQVWEAIALHTSGQIAERRGPITMLTRLGVLADFDEGSTAFEEVYPRLGIEVELKRLVVAQARRNPAKAPKSSWPGYLTRTTIEPDDF</sequence>
<dbReference type="RefSeq" id="WP_259625749.1">
    <property type="nucleotide sequence ID" value="NZ_JANYMP010000013.1"/>
</dbReference>
<name>A0A9X2VPT1_9PSEU</name>
<dbReference type="PANTHER" id="PTHR35569:SF1">
    <property type="entry name" value="CYANAMIDE HYDRATASE DDI2-RELATED"/>
    <property type="match status" value="1"/>
</dbReference>
<gene>
    <name evidence="2" type="ORF">NZH93_25640</name>
</gene>
<dbReference type="InterPro" id="IPR003607">
    <property type="entry name" value="HD/PDEase_dom"/>
</dbReference>
<dbReference type="EMBL" id="JANYMP010000013">
    <property type="protein sequence ID" value="MCS7480252.1"/>
    <property type="molecule type" value="Genomic_DNA"/>
</dbReference>
<dbReference type="SMART" id="SM00471">
    <property type="entry name" value="HDc"/>
    <property type="match status" value="1"/>
</dbReference>